<dbReference type="AlphaFoldDB" id="A0A3P1TA82"/>
<organism evidence="1 2">
    <name type="scientific">Arachnia propionica</name>
    <dbReference type="NCBI Taxonomy" id="1750"/>
    <lineage>
        <taxon>Bacteria</taxon>
        <taxon>Bacillati</taxon>
        <taxon>Actinomycetota</taxon>
        <taxon>Actinomycetes</taxon>
        <taxon>Propionibacteriales</taxon>
        <taxon>Propionibacteriaceae</taxon>
        <taxon>Arachnia</taxon>
    </lineage>
</organism>
<dbReference type="RefSeq" id="WP_124843694.1">
    <property type="nucleotide sequence ID" value="NZ_RQZG01000004.1"/>
</dbReference>
<name>A0A3P1TA82_9ACTN</name>
<protein>
    <submittedName>
        <fullName evidence="1">Uncharacterized protein</fullName>
    </submittedName>
</protein>
<gene>
    <name evidence="1" type="ORF">EII34_05375</name>
</gene>
<dbReference type="EMBL" id="RQZG01000004">
    <property type="protein sequence ID" value="RRD06115.1"/>
    <property type="molecule type" value="Genomic_DNA"/>
</dbReference>
<reference evidence="1 2" key="1">
    <citation type="submission" date="2018-11" db="EMBL/GenBank/DDBJ databases">
        <title>Genomes From Bacteria Associated with the Canine Oral Cavity: a Test Case for Automated Genome-Based Taxonomic Assignment.</title>
        <authorList>
            <person name="Coil D.A."/>
            <person name="Jospin G."/>
            <person name="Darling A.E."/>
            <person name="Wallis C."/>
            <person name="Davis I.J."/>
            <person name="Harris S."/>
            <person name="Eisen J.A."/>
            <person name="Holcombe L.J."/>
            <person name="O'Flynn C."/>
        </authorList>
    </citation>
    <scope>NUCLEOTIDE SEQUENCE [LARGE SCALE GENOMIC DNA]</scope>
    <source>
        <strain evidence="1 2">OH887_COT-365</strain>
    </source>
</reference>
<proteinExistence type="predicted"/>
<sequence>MATELVLLSEVPVSMEVMQNALLRAQGDGRLIEFRGGEFTSLLGADDNHLLTVHATRLVQRPEEVAKAIVAPPQHFRLWTEITVPFGVLAAGRALAEEIAAEVGGELKERI</sequence>
<accession>A0A3P1TA82</accession>
<dbReference type="Proteomes" id="UP000280819">
    <property type="component" value="Unassembled WGS sequence"/>
</dbReference>
<evidence type="ECO:0000313" key="1">
    <source>
        <dbReference type="EMBL" id="RRD06115.1"/>
    </source>
</evidence>
<comment type="caution">
    <text evidence="1">The sequence shown here is derived from an EMBL/GenBank/DDBJ whole genome shotgun (WGS) entry which is preliminary data.</text>
</comment>
<evidence type="ECO:0000313" key="2">
    <source>
        <dbReference type="Proteomes" id="UP000280819"/>
    </source>
</evidence>
<dbReference type="OrthoDB" id="3729737at2"/>